<dbReference type="RefSeq" id="XP_029240775.1">
    <property type="nucleotide sequence ID" value="XM_029379386.1"/>
</dbReference>
<gene>
    <name evidence="3" type="ORF">TraAM80_02382</name>
</gene>
<proteinExistence type="predicted"/>
<organism evidence="3 4">
    <name type="scientific">Trypanosoma rangeli</name>
    <dbReference type="NCBI Taxonomy" id="5698"/>
    <lineage>
        <taxon>Eukaryota</taxon>
        <taxon>Discoba</taxon>
        <taxon>Euglenozoa</taxon>
        <taxon>Kinetoplastea</taxon>
        <taxon>Metakinetoplastina</taxon>
        <taxon>Trypanosomatida</taxon>
        <taxon>Trypanosomatidae</taxon>
        <taxon>Trypanosoma</taxon>
        <taxon>Herpetosoma</taxon>
    </lineage>
</organism>
<accession>A0A3R7MPC1</accession>
<evidence type="ECO:0000313" key="4">
    <source>
        <dbReference type="Proteomes" id="UP000283634"/>
    </source>
</evidence>
<protein>
    <submittedName>
        <fullName evidence="3">Uncharacterized protein</fullName>
    </submittedName>
</protein>
<evidence type="ECO:0000256" key="2">
    <source>
        <dbReference type="SAM" id="MobiDB-lite"/>
    </source>
</evidence>
<evidence type="ECO:0000256" key="1">
    <source>
        <dbReference type="SAM" id="Coils"/>
    </source>
</evidence>
<evidence type="ECO:0000313" key="3">
    <source>
        <dbReference type="EMBL" id="RNF09123.1"/>
    </source>
</evidence>
<feature type="region of interest" description="Disordered" evidence="2">
    <location>
        <begin position="1"/>
        <end position="29"/>
    </location>
</feature>
<dbReference type="EMBL" id="MKGL01000053">
    <property type="protein sequence ID" value="RNF09123.1"/>
    <property type="molecule type" value="Genomic_DNA"/>
</dbReference>
<feature type="region of interest" description="Disordered" evidence="2">
    <location>
        <begin position="1318"/>
        <end position="1355"/>
    </location>
</feature>
<feature type="compositionally biased region" description="Low complexity" evidence="2">
    <location>
        <begin position="250"/>
        <end position="259"/>
    </location>
</feature>
<feature type="coiled-coil region" evidence="1">
    <location>
        <begin position="866"/>
        <end position="904"/>
    </location>
</feature>
<sequence length="1355" mass="158762">MVVSLPDINGKSHTQPAPAEDERRQRDQWRTVHRVCGSAVSHDGYLRMLQGVRQNFLQRAKYNPKEQLPLIMHPKQLSEGSVVDDAGASRFSQGLRFKTEGSHIKTRATSLVEPQQPLCVLEEEERRHLMDTELWERQVLNQMMVVSYVTFVLREELDELHFCECEKRANILYDEEKKRYWLQNESGASKELVRFKSALRAKEEKKRRLEEADVLYPMNSSALPRYVCRPPQEPDARNILQRYVRLKHGATSTTSAAAHSSDRQNPPRSEEEERQRELSPLLLQPFQATRSMLRNTVRNTLGIAAYVALLEKDLQARGIIEDCEQKEFQSILSLFEEHRFLIQMWRNKHMHLKRLLYWQGQREERRQQVQLALEQLAMTAKPRIASECAELVVQEEEGYERICLEESTCRDMWRKLYDKASIEAKLGAILNEQERSRASLEEDEIIARQLWMQQLELALRVSLTLEYETVMSTVMPSQIAVLQFLQKQQTEHAEQIVTIQHALQRWKEGRLGWRYTHREVGRSIQATRDARKIQRGVESMRSFKLSLLADCRAVEEELRLLHEAERVAACEKEVMHRAVINSQEEWEVTALFHERRHRFLEDILLPKQAQYIKEEMDHRREVDVREDFERSRFCCIFYRVLNIMKQKRLLREHEESERVLTTIEEAAAFCRILDEELDNREDLRIATMERERQQEEELRALGASLLEIRRQHQQAHVEKIAQLWIRCKAGALELGAVDPSPRNELLKKFLAGRLHLLEEAALQLHEACTATLQREHNNLIHTIHVSLLVGSEVVARCRLVQTQQDAVAEIVNDMHDKTDAKLRQLQTETKSANVIKHFFRRYRNGEVGRTGMRSFLRDAFAEKREKLQLKQAYQSQREDIQRCRDELEKEVQIARLEKQKTIELKIHILENKTERRERANVENMEQMVFNMILRNHHMGNFAAKADPVAVLWQLELYGRLSITREWQMGFQRVLEPQKSNFFFDINACKIQRFWRRYWVCKQRKLFTIACMEQLQRDEARDRAQLEVLEMDGRVCDLLKPMEGCALLRGYLLNDVPFFLARLCFDIALEVGIYEDEWRNRMLLLWRMRHSFFENAVAKKETSERVKMQRSYFFAGVEQVQLSTDEKTLRHALWNERIFFLLRMLVKAEFQRRTLIEMDFQNHMIDVTERRAQCHLQKPYTNTLTESISASFATQLADTTDNKETRTRQTNIQLKPMPETLLEIHQHKTCEEHYEDTSGSNHVTTLTNALPVTEDAAPIVEQHAEQWQELGPKSAAAIVPGGVEPVPKTATEDAAPIVEQHAEQWQELDSKSAAAIVPGGVEPVPKTATEDAAPIRRAAGAEQWQDWTPRAQQRSC</sequence>
<feature type="region of interest" description="Disordered" evidence="2">
    <location>
        <begin position="250"/>
        <end position="277"/>
    </location>
</feature>
<name>A0A3R7MPC1_TRYRA</name>
<keyword evidence="4" id="KW-1185">Reference proteome</keyword>
<reference evidence="3 4" key="1">
    <citation type="journal article" date="2018" name="BMC Genomics">
        <title>Genomic comparison of Trypanosoma conorhini and Trypanosoma rangeli to Trypanosoma cruzi strains of high and low virulence.</title>
        <authorList>
            <person name="Bradwell K.R."/>
            <person name="Koparde V.N."/>
            <person name="Matveyev A.V."/>
            <person name="Serrano M.G."/>
            <person name="Alves J.M."/>
            <person name="Parikh H."/>
            <person name="Huang B."/>
            <person name="Lee V."/>
            <person name="Espinosa-Alvarez O."/>
            <person name="Ortiz P.A."/>
            <person name="Costa-Martins A.G."/>
            <person name="Teixeira M.M."/>
            <person name="Buck G.A."/>
        </authorList>
    </citation>
    <scope>NUCLEOTIDE SEQUENCE [LARGE SCALE GENOMIC DNA]</scope>
    <source>
        <strain evidence="3 4">AM80</strain>
    </source>
</reference>
<keyword evidence="1" id="KW-0175">Coiled coil</keyword>
<comment type="caution">
    <text evidence="3">The sequence shown here is derived from an EMBL/GenBank/DDBJ whole genome shotgun (WGS) entry which is preliminary data.</text>
</comment>
<dbReference type="OMA" id="EWQRRRM"/>
<feature type="non-terminal residue" evidence="3">
    <location>
        <position position="1355"/>
    </location>
</feature>
<feature type="compositionally biased region" description="Basic and acidic residues" evidence="2">
    <location>
        <begin position="20"/>
        <end position="29"/>
    </location>
</feature>
<dbReference type="GeneID" id="40326315"/>
<dbReference type="OrthoDB" id="272965at2759"/>
<feature type="compositionally biased region" description="Basic and acidic residues" evidence="2">
    <location>
        <begin position="268"/>
        <end position="277"/>
    </location>
</feature>
<dbReference type="Proteomes" id="UP000283634">
    <property type="component" value="Unassembled WGS sequence"/>
</dbReference>